<dbReference type="Gene3D" id="3.80.10.10">
    <property type="entry name" value="Ribonuclease Inhibitor"/>
    <property type="match status" value="2"/>
</dbReference>
<keyword evidence="5" id="KW-0677">Repeat</keyword>
<gene>
    <name evidence="9" type="ORF">LSALG_LOCUS16797</name>
</gene>
<protein>
    <submittedName>
        <fullName evidence="9">Uncharacterized protein</fullName>
    </submittedName>
</protein>
<keyword evidence="6" id="KW-1133">Transmembrane helix</keyword>
<dbReference type="GO" id="GO:0016020">
    <property type="term" value="C:membrane"/>
    <property type="evidence" value="ECO:0007669"/>
    <property type="project" value="UniProtKB-SubCell"/>
</dbReference>
<evidence type="ECO:0000256" key="2">
    <source>
        <dbReference type="ARBA" id="ARBA00022614"/>
    </source>
</evidence>
<evidence type="ECO:0000256" key="4">
    <source>
        <dbReference type="ARBA" id="ARBA00022729"/>
    </source>
</evidence>
<dbReference type="EMBL" id="OX465079">
    <property type="protein sequence ID" value="CAI9276835.1"/>
    <property type="molecule type" value="Genomic_DNA"/>
</dbReference>
<evidence type="ECO:0000256" key="1">
    <source>
        <dbReference type="ARBA" id="ARBA00004479"/>
    </source>
</evidence>
<reference evidence="9" key="1">
    <citation type="submission" date="2023-04" db="EMBL/GenBank/DDBJ databases">
        <authorList>
            <person name="Vijverberg K."/>
            <person name="Xiong W."/>
            <person name="Schranz E."/>
        </authorList>
    </citation>
    <scope>NUCLEOTIDE SEQUENCE</scope>
</reference>
<dbReference type="InterPro" id="IPR001611">
    <property type="entry name" value="Leu-rich_rpt"/>
</dbReference>
<dbReference type="Proteomes" id="UP001177003">
    <property type="component" value="Chromosome 3"/>
</dbReference>
<keyword evidence="7" id="KW-0472">Membrane</keyword>
<evidence type="ECO:0000256" key="8">
    <source>
        <dbReference type="ARBA" id="ARBA00023180"/>
    </source>
</evidence>
<evidence type="ECO:0000256" key="7">
    <source>
        <dbReference type="ARBA" id="ARBA00023136"/>
    </source>
</evidence>
<keyword evidence="2" id="KW-0433">Leucine-rich repeat</keyword>
<dbReference type="PANTHER" id="PTHR48063:SF106">
    <property type="entry name" value="LEUCINE-RICH REPEAT DOMAIN, L DOMAIN-LIKE PROTEIN-RELATED"/>
    <property type="match status" value="1"/>
</dbReference>
<dbReference type="InterPro" id="IPR032675">
    <property type="entry name" value="LRR_dom_sf"/>
</dbReference>
<keyword evidence="3" id="KW-0812">Transmembrane</keyword>
<evidence type="ECO:0000313" key="10">
    <source>
        <dbReference type="Proteomes" id="UP001177003"/>
    </source>
</evidence>
<dbReference type="Pfam" id="PF13855">
    <property type="entry name" value="LRR_8"/>
    <property type="match status" value="1"/>
</dbReference>
<dbReference type="InterPro" id="IPR046956">
    <property type="entry name" value="RLP23-like"/>
</dbReference>
<comment type="subcellular location">
    <subcellularLocation>
        <location evidence="1">Membrane</location>
        <topology evidence="1">Single-pass type I membrane protein</topology>
    </subcellularLocation>
</comment>
<keyword evidence="8" id="KW-0325">Glycoprotein</keyword>
<organism evidence="9 10">
    <name type="scientific">Lactuca saligna</name>
    <name type="common">Willowleaf lettuce</name>
    <dbReference type="NCBI Taxonomy" id="75948"/>
    <lineage>
        <taxon>Eukaryota</taxon>
        <taxon>Viridiplantae</taxon>
        <taxon>Streptophyta</taxon>
        <taxon>Embryophyta</taxon>
        <taxon>Tracheophyta</taxon>
        <taxon>Spermatophyta</taxon>
        <taxon>Magnoliopsida</taxon>
        <taxon>eudicotyledons</taxon>
        <taxon>Gunneridae</taxon>
        <taxon>Pentapetalae</taxon>
        <taxon>asterids</taxon>
        <taxon>campanulids</taxon>
        <taxon>Asterales</taxon>
        <taxon>Asteraceae</taxon>
        <taxon>Cichorioideae</taxon>
        <taxon>Cichorieae</taxon>
        <taxon>Lactucinae</taxon>
        <taxon>Lactuca</taxon>
    </lineage>
</organism>
<keyword evidence="10" id="KW-1185">Reference proteome</keyword>
<dbReference type="FunFam" id="3.80.10.10:FF:000041">
    <property type="entry name" value="LRR receptor-like serine/threonine-protein kinase ERECTA"/>
    <property type="match status" value="1"/>
</dbReference>
<sequence length="295" mass="33697">MNGWGRIQCDVVTGNVESLHLRGSSEDEFLLQNFYLVGNEVSSSLADLRYLKYLDMSRNVFKGSRIPKFIGSLKQLTYLNLSHTGFEGIVPHHIGNLSNLEVLDLSSNYELMANDMTWTFSHLSSLKHLDLSFLKLSGAKHRDMVLYMPFLKTLCLHASNLYLSDLDHSLNSSKILPNIKHLELGSFVNFQVPLPRFLKNMTSVTIMRNLIELDLSENMFKQIEHVGIWRQCQLKKLSVSFNHFILEMIDLLKNASECSGYSLKRLSLDYSLYGRIPESLGRLDNLRELDLSSCG</sequence>
<evidence type="ECO:0000256" key="5">
    <source>
        <dbReference type="ARBA" id="ARBA00022737"/>
    </source>
</evidence>
<dbReference type="SUPFAM" id="SSF52058">
    <property type="entry name" value="L domain-like"/>
    <property type="match status" value="1"/>
</dbReference>
<dbReference type="AlphaFoldDB" id="A0AA36DZJ8"/>
<keyword evidence="4" id="KW-0732">Signal</keyword>
<dbReference type="PANTHER" id="PTHR48063">
    <property type="entry name" value="LRR RECEPTOR-LIKE KINASE"/>
    <property type="match status" value="1"/>
</dbReference>
<name>A0AA36DZJ8_LACSI</name>
<proteinExistence type="predicted"/>
<evidence type="ECO:0000256" key="6">
    <source>
        <dbReference type="ARBA" id="ARBA00022989"/>
    </source>
</evidence>
<accession>A0AA36DZJ8</accession>
<evidence type="ECO:0000313" key="9">
    <source>
        <dbReference type="EMBL" id="CAI9276835.1"/>
    </source>
</evidence>
<evidence type="ECO:0000256" key="3">
    <source>
        <dbReference type="ARBA" id="ARBA00022692"/>
    </source>
</evidence>